<sequence length="109" mass="12753">MSSMKALLIIYINNSLNIFYLHFFFNHILVYMFNLLKLLESKTGIILMSIIWGFGLACVFRQACKDRKCIVYSAPNLKRMKESIYKHGNKCYKYVAETTKCQANTVNHK</sequence>
<evidence type="ECO:0000256" key="1">
    <source>
        <dbReference type="SAM" id="Phobius"/>
    </source>
</evidence>
<protein>
    <submittedName>
        <fullName evidence="2">Uncharacterized protein</fullName>
    </submittedName>
</protein>
<dbReference type="EMBL" id="MN740346">
    <property type="protein sequence ID" value="QHU01672.1"/>
    <property type="molecule type" value="Genomic_DNA"/>
</dbReference>
<evidence type="ECO:0000313" key="2">
    <source>
        <dbReference type="EMBL" id="QHU01672.1"/>
    </source>
</evidence>
<reference evidence="2" key="1">
    <citation type="journal article" date="2020" name="Nature">
        <title>Giant virus diversity and host interactions through global metagenomics.</title>
        <authorList>
            <person name="Schulz F."/>
            <person name="Roux S."/>
            <person name="Paez-Espino D."/>
            <person name="Jungbluth S."/>
            <person name="Walsh D.A."/>
            <person name="Denef V.J."/>
            <person name="McMahon K.D."/>
            <person name="Konstantinidis K.T."/>
            <person name="Eloe-Fadrosh E.A."/>
            <person name="Kyrpides N.C."/>
            <person name="Woyke T."/>
        </authorList>
    </citation>
    <scope>NUCLEOTIDE SEQUENCE</scope>
    <source>
        <strain evidence="2">GVMAG-M-3300025874-2</strain>
    </source>
</reference>
<dbReference type="AlphaFoldDB" id="A0A6C0J7P1"/>
<name>A0A6C0J7P1_9ZZZZ</name>
<keyword evidence="1" id="KW-1133">Transmembrane helix</keyword>
<keyword evidence="1" id="KW-0472">Membrane</keyword>
<feature type="transmembrane region" description="Helical" evidence="1">
    <location>
        <begin position="45"/>
        <end position="64"/>
    </location>
</feature>
<organism evidence="2">
    <name type="scientific">viral metagenome</name>
    <dbReference type="NCBI Taxonomy" id="1070528"/>
    <lineage>
        <taxon>unclassified sequences</taxon>
        <taxon>metagenomes</taxon>
        <taxon>organismal metagenomes</taxon>
    </lineage>
</organism>
<feature type="transmembrane region" description="Helical" evidence="1">
    <location>
        <begin position="7"/>
        <end position="25"/>
    </location>
</feature>
<accession>A0A6C0J7P1</accession>
<proteinExistence type="predicted"/>
<keyword evidence="1" id="KW-0812">Transmembrane</keyword>